<dbReference type="Pfam" id="PF17408">
    <property type="entry name" value="MCD_N"/>
    <property type="match status" value="1"/>
</dbReference>
<protein>
    <recommendedName>
        <fullName evidence="5">Malonyl-CoA decarboxylase</fullName>
    </recommendedName>
</protein>
<accession>A0ABD2WH63</accession>
<dbReference type="InterPro" id="IPR038917">
    <property type="entry name" value="Malonyl_CoA_deC"/>
</dbReference>
<dbReference type="FunFam" id="3.40.630.150:FF:000001">
    <property type="entry name" value="Malonyl-CoA decarboxylase, mitochondrial"/>
    <property type="match status" value="1"/>
</dbReference>
<dbReference type="PANTHER" id="PTHR28641:SF1">
    <property type="entry name" value="MALONYL-COA DECARBOXYLASE, MITOCHONDRIAL"/>
    <property type="match status" value="1"/>
</dbReference>
<proteinExistence type="predicted"/>
<dbReference type="AlphaFoldDB" id="A0ABD2WH63"/>
<feature type="domain" description="Malonyl-CoA decarboxylase N-terminal" evidence="2">
    <location>
        <begin position="162"/>
        <end position="231"/>
    </location>
</feature>
<dbReference type="InterPro" id="IPR042303">
    <property type="entry name" value="Malonyl_CoA_deC_C_sf"/>
</dbReference>
<dbReference type="Gene3D" id="3.40.630.150">
    <property type="entry name" value="Malonyl-CoA decarboxylase, catalytic domain"/>
    <property type="match status" value="1"/>
</dbReference>
<evidence type="ECO:0000259" key="1">
    <source>
        <dbReference type="Pfam" id="PF05292"/>
    </source>
</evidence>
<evidence type="ECO:0000259" key="2">
    <source>
        <dbReference type="Pfam" id="PF17408"/>
    </source>
</evidence>
<evidence type="ECO:0000313" key="4">
    <source>
        <dbReference type="Proteomes" id="UP001627154"/>
    </source>
</evidence>
<dbReference type="InterPro" id="IPR035372">
    <property type="entry name" value="MCD_N"/>
</dbReference>
<sequence length="551" mass="62639">MAFLPLALLPRRLARCAASSYNNCSLLLVAQGKKSTRTSSRSSSSCCSLAVSASKANFASASYSSSSSSSDNTTTTTTTIHCPIVEELDRVIGLRTKNNSSSWVVESNVSALHSKYDELSKEDKAKFLSLLATRHAVNHDRICELSKKLACTEPSSLNRLLTREKALKDALQPPYHWFFARVGRLKDGVKFLVDMRANLLETMNQLPRDSSDLLMLSQMDATLKELLFLWFSVGFLKIERVTWETPCDILQKVSDYEAIHPVRNWTDLKKRVGPYRRCFIFTHPSMPREPLVVLHTALCDIIPESVKGIEESEKRIREKAGNKKNIEDETNIKAAIFYSIASTQSGLQGIELGNYLIKQVAKHITTEFPEVNQLSSLSPIPNFRVWLLDKIKRDVNTIFTEKEQVTLKNVLGFDENSNISSKNLYTELKKMFNNSLWSNNKQLTDILKEPLLRSCAWYLFKEKRRNYALNGVANFHLKNGAIMWRINWMADPTPRGMANSCGIMVNYRYYLNETKSNSTNYIENFYIKASRDIDELAKEAEKIMISSNQSV</sequence>
<dbReference type="Pfam" id="PF05292">
    <property type="entry name" value="MCD"/>
    <property type="match status" value="1"/>
</dbReference>
<keyword evidence="4" id="KW-1185">Reference proteome</keyword>
<reference evidence="3 4" key="1">
    <citation type="journal article" date="2024" name="bioRxiv">
        <title>A reference genome for Trichogramma kaykai: A tiny desert-dwelling parasitoid wasp with competing sex-ratio distorters.</title>
        <authorList>
            <person name="Culotta J."/>
            <person name="Lindsey A.R."/>
        </authorList>
    </citation>
    <scope>NUCLEOTIDE SEQUENCE [LARGE SCALE GENOMIC DNA]</scope>
    <source>
        <strain evidence="3 4">KSX58</strain>
    </source>
</reference>
<evidence type="ECO:0000313" key="3">
    <source>
        <dbReference type="EMBL" id="KAL3391916.1"/>
    </source>
</evidence>
<name>A0ABD2WH63_9HYME</name>
<dbReference type="InterPro" id="IPR007956">
    <property type="entry name" value="Malonyl_CoA_deC_C"/>
</dbReference>
<dbReference type="PANTHER" id="PTHR28641">
    <property type="match status" value="1"/>
</dbReference>
<feature type="domain" description="Malonyl-CoA decarboxylase C-terminal" evidence="1">
    <location>
        <begin position="234"/>
        <end position="509"/>
    </location>
</feature>
<dbReference type="EMBL" id="JBJJXI010000107">
    <property type="protein sequence ID" value="KAL3391916.1"/>
    <property type="molecule type" value="Genomic_DNA"/>
</dbReference>
<gene>
    <name evidence="3" type="ORF">TKK_013257</name>
</gene>
<dbReference type="InterPro" id="IPR038351">
    <property type="entry name" value="MCD_N_sf"/>
</dbReference>
<evidence type="ECO:0008006" key="5">
    <source>
        <dbReference type="Google" id="ProtNLM"/>
    </source>
</evidence>
<organism evidence="3 4">
    <name type="scientific">Trichogramma kaykai</name>
    <dbReference type="NCBI Taxonomy" id="54128"/>
    <lineage>
        <taxon>Eukaryota</taxon>
        <taxon>Metazoa</taxon>
        <taxon>Ecdysozoa</taxon>
        <taxon>Arthropoda</taxon>
        <taxon>Hexapoda</taxon>
        <taxon>Insecta</taxon>
        <taxon>Pterygota</taxon>
        <taxon>Neoptera</taxon>
        <taxon>Endopterygota</taxon>
        <taxon>Hymenoptera</taxon>
        <taxon>Apocrita</taxon>
        <taxon>Proctotrupomorpha</taxon>
        <taxon>Chalcidoidea</taxon>
        <taxon>Trichogrammatidae</taxon>
        <taxon>Trichogramma</taxon>
    </lineage>
</organism>
<comment type="caution">
    <text evidence="3">The sequence shown here is derived from an EMBL/GenBank/DDBJ whole genome shotgun (WGS) entry which is preliminary data.</text>
</comment>
<dbReference type="Proteomes" id="UP001627154">
    <property type="component" value="Unassembled WGS sequence"/>
</dbReference>
<dbReference type="Gene3D" id="1.20.140.90">
    <property type="entry name" value="Malonyl-CoA decarboxylase, oligemerization domain"/>
    <property type="match status" value="1"/>
</dbReference>